<dbReference type="Proteomes" id="UP000011776">
    <property type="component" value="Unassembled WGS sequence"/>
</dbReference>
<organism evidence="1 2">
    <name type="scientific">Leptospira interrogans serovar Grippotyphosa str. LT2186</name>
    <dbReference type="NCBI Taxonomy" id="1001599"/>
    <lineage>
        <taxon>Bacteria</taxon>
        <taxon>Pseudomonadati</taxon>
        <taxon>Spirochaetota</taxon>
        <taxon>Spirochaetia</taxon>
        <taxon>Leptospirales</taxon>
        <taxon>Leptospiraceae</taxon>
        <taxon>Leptospira</taxon>
    </lineage>
</organism>
<dbReference type="AlphaFoldDB" id="M3H9L3"/>
<dbReference type="BioCyc" id="LINT1001599:G11K9-80-MONOMER"/>
<reference evidence="1 2" key="1">
    <citation type="submission" date="2013-02" db="EMBL/GenBank/DDBJ databases">
        <authorList>
            <person name="Harkins D.M."/>
            <person name="Durkin A.S."/>
            <person name="Brinkac L.M."/>
            <person name="Haft D.H."/>
            <person name="Selengut J.D."/>
            <person name="Sanka R."/>
            <person name="DePew J."/>
            <person name="Purushe J."/>
            <person name="Tulsiani S.M."/>
            <person name="Graham G.C."/>
            <person name="Burns M.-A."/>
            <person name="Dohnt M.F."/>
            <person name="Smythe L.D."/>
            <person name="McKay D.B."/>
            <person name="Craig S.B."/>
            <person name="Vinetz J.M."/>
            <person name="Sutton G.G."/>
            <person name="Nierman W.C."/>
            <person name="Fouts D.E."/>
        </authorList>
    </citation>
    <scope>NUCLEOTIDE SEQUENCE [LARGE SCALE GENOMIC DNA]</scope>
    <source>
        <strain evidence="1 2">LT2186</strain>
    </source>
</reference>
<evidence type="ECO:0000313" key="1">
    <source>
        <dbReference type="EMBL" id="EMG09410.1"/>
    </source>
</evidence>
<protein>
    <submittedName>
        <fullName evidence="1">Uncharacterized protein</fullName>
    </submittedName>
</protein>
<name>M3H9L3_LEPIR</name>
<accession>M3H9L3</accession>
<proteinExistence type="predicted"/>
<evidence type="ECO:0000313" key="2">
    <source>
        <dbReference type="Proteomes" id="UP000011776"/>
    </source>
</evidence>
<sequence length="46" mass="5666">MFIIFLQLSYSKFFHPIKVSAFLRIGSIEYRKFYSKTLFQRKRLDT</sequence>
<comment type="caution">
    <text evidence="1">The sequence shown here is derived from an EMBL/GenBank/DDBJ whole genome shotgun (WGS) entry which is preliminary data.</text>
</comment>
<dbReference type="EMBL" id="AFME02000318">
    <property type="protein sequence ID" value="EMG09410.1"/>
    <property type="molecule type" value="Genomic_DNA"/>
</dbReference>
<gene>
    <name evidence="1" type="ORF">LEP1GSC151_4498</name>
</gene>